<keyword evidence="4 5" id="KW-0413">Isomerase</keyword>
<dbReference type="HAMAP" id="MF_01080">
    <property type="entry name" value="TruB_bact"/>
    <property type="match status" value="1"/>
</dbReference>
<dbReference type="GO" id="GO:0003723">
    <property type="term" value="F:RNA binding"/>
    <property type="evidence" value="ECO:0007669"/>
    <property type="project" value="InterPro"/>
</dbReference>
<keyword evidence="9" id="KW-1185">Reference proteome</keyword>
<sequence length="311" mass="34649">MDGILPLWKERGMTSHDCVFKLRKILHTKKVGHGGTLDPDVDGVLPICVGKGTKVIEYLQDGGKVYIGEITLGYSTTTEDKSGELVVQKKVAAPIETKKIDAAMQEMVGEITQIPPMYSAVKVKGKRLYEYARKGEEVERPKRVAYIESFTRTSEPVFDQTTGTLSWKFEVVCGKGTYVRTLAVDTGLLLGFPAHMSDLTRTKSAGLKQAEAYTLAQIKEMVEQENLSFLQPIERAMSQFTSLDLSEEQYAKVRNGVFLAKSLLADQPEHTENIALFYQGKVVSIYGVHPTKSDWLKPIKVLRNNLQEGKA</sequence>
<dbReference type="OrthoDB" id="9802309at2"/>
<keyword evidence="3 5" id="KW-0819">tRNA processing</keyword>
<gene>
    <name evidence="5" type="primary">truB</name>
    <name evidence="8" type="ORF">CBF30_04690</name>
</gene>
<dbReference type="InterPro" id="IPR032819">
    <property type="entry name" value="TruB_C"/>
</dbReference>
<reference evidence="8 9" key="1">
    <citation type="submission" date="2017-05" db="EMBL/GenBank/DDBJ databases">
        <title>Vagococcus spp. assemblies.</title>
        <authorList>
            <person name="Gulvik C.A."/>
        </authorList>
    </citation>
    <scope>NUCLEOTIDE SEQUENCE [LARGE SCALE GENOMIC DNA]</scope>
    <source>
        <strain evidence="8 9">DSM 24756</strain>
    </source>
</reference>
<dbReference type="Proteomes" id="UP000288669">
    <property type="component" value="Unassembled WGS sequence"/>
</dbReference>
<evidence type="ECO:0000256" key="5">
    <source>
        <dbReference type="HAMAP-Rule" id="MF_01080"/>
    </source>
</evidence>
<accession>A0A430AKC2</accession>
<dbReference type="GO" id="GO:0160148">
    <property type="term" value="F:tRNA pseudouridine(55) synthase activity"/>
    <property type="evidence" value="ECO:0007669"/>
    <property type="project" value="UniProtKB-EC"/>
</dbReference>
<evidence type="ECO:0000256" key="2">
    <source>
        <dbReference type="ARBA" id="ARBA00005642"/>
    </source>
</evidence>
<proteinExistence type="inferred from homology"/>
<dbReference type="Pfam" id="PF16198">
    <property type="entry name" value="TruB_C_2"/>
    <property type="match status" value="1"/>
</dbReference>
<dbReference type="EC" id="5.4.99.25" evidence="5"/>
<dbReference type="EMBL" id="NGJZ01000001">
    <property type="protein sequence ID" value="RSU08535.1"/>
    <property type="molecule type" value="Genomic_DNA"/>
</dbReference>
<evidence type="ECO:0000313" key="9">
    <source>
        <dbReference type="Proteomes" id="UP000288669"/>
    </source>
</evidence>
<evidence type="ECO:0000259" key="6">
    <source>
        <dbReference type="Pfam" id="PF01509"/>
    </source>
</evidence>
<comment type="catalytic activity">
    <reaction evidence="1 5">
        <text>uridine(55) in tRNA = pseudouridine(55) in tRNA</text>
        <dbReference type="Rhea" id="RHEA:42532"/>
        <dbReference type="Rhea" id="RHEA-COMP:10101"/>
        <dbReference type="Rhea" id="RHEA-COMP:10102"/>
        <dbReference type="ChEBI" id="CHEBI:65314"/>
        <dbReference type="ChEBI" id="CHEBI:65315"/>
        <dbReference type="EC" id="5.4.99.25"/>
    </reaction>
</comment>
<dbReference type="InterPro" id="IPR014780">
    <property type="entry name" value="tRNA_psdUridine_synth_TruB"/>
</dbReference>
<dbReference type="InterPro" id="IPR020103">
    <property type="entry name" value="PsdUridine_synth_cat_dom_sf"/>
</dbReference>
<comment type="similarity">
    <text evidence="2 5">Belongs to the pseudouridine synthase TruB family. Type 1 subfamily.</text>
</comment>
<evidence type="ECO:0000256" key="4">
    <source>
        <dbReference type="ARBA" id="ARBA00023235"/>
    </source>
</evidence>
<evidence type="ECO:0000256" key="1">
    <source>
        <dbReference type="ARBA" id="ARBA00000385"/>
    </source>
</evidence>
<dbReference type="GO" id="GO:0031119">
    <property type="term" value="P:tRNA pseudouridine synthesis"/>
    <property type="evidence" value="ECO:0007669"/>
    <property type="project" value="UniProtKB-UniRule"/>
</dbReference>
<organism evidence="8 9">
    <name type="scientific">Vagococcus entomophilus</name>
    <dbReference type="NCBI Taxonomy" id="1160095"/>
    <lineage>
        <taxon>Bacteria</taxon>
        <taxon>Bacillati</taxon>
        <taxon>Bacillota</taxon>
        <taxon>Bacilli</taxon>
        <taxon>Lactobacillales</taxon>
        <taxon>Enterococcaceae</taxon>
        <taxon>Vagococcus</taxon>
    </lineage>
</organism>
<evidence type="ECO:0000256" key="3">
    <source>
        <dbReference type="ARBA" id="ARBA00022694"/>
    </source>
</evidence>
<dbReference type="GO" id="GO:1990481">
    <property type="term" value="P:mRNA pseudouridine synthesis"/>
    <property type="evidence" value="ECO:0007669"/>
    <property type="project" value="TreeGrafter"/>
</dbReference>
<dbReference type="AlphaFoldDB" id="A0A430AKC2"/>
<dbReference type="FunFam" id="3.30.2350.10:FF:000011">
    <property type="entry name" value="tRNA pseudouridine synthase B"/>
    <property type="match status" value="1"/>
</dbReference>
<dbReference type="CDD" id="cd02573">
    <property type="entry name" value="PseudoU_synth_EcTruB"/>
    <property type="match status" value="1"/>
</dbReference>
<name>A0A430AKC2_9ENTE</name>
<comment type="caution">
    <text evidence="8">The sequence shown here is derived from an EMBL/GenBank/DDBJ whole genome shotgun (WGS) entry which is preliminary data.</text>
</comment>
<evidence type="ECO:0000313" key="8">
    <source>
        <dbReference type="EMBL" id="RSU08535.1"/>
    </source>
</evidence>
<dbReference type="Pfam" id="PF01509">
    <property type="entry name" value="TruB_N"/>
    <property type="match status" value="1"/>
</dbReference>
<feature type="active site" description="Nucleophile" evidence="5">
    <location>
        <position position="38"/>
    </location>
</feature>
<evidence type="ECO:0000259" key="7">
    <source>
        <dbReference type="Pfam" id="PF16198"/>
    </source>
</evidence>
<dbReference type="SUPFAM" id="SSF55120">
    <property type="entry name" value="Pseudouridine synthase"/>
    <property type="match status" value="1"/>
</dbReference>
<dbReference type="PANTHER" id="PTHR13767">
    <property type="entry name" value="TRNA-PSEUDOURIDINE SYNTHASE"/>
    <property type="match status" value="1"/>
</dbReference>
<dbReference type="Gene3D" id="3.30.2350.10">
    <property type="entry name" value="Pseudouridine synthase"/>
    <property type="match status" value="1"/>
</dbReference>
<dbReference type="PANTHER" id="PTHR13767:SF2">
    <property type="entry name" value="PSEUDOURIDYLATE SYNTHASE TRUB1"/>
    <property type="match status" value="1"/>
</dbReference>
<feature type="domain" description="Pseudouridine synthase II N-terminal" evidence="6">
    <location>
        <begin position="23"/>
        <end position="179"/>
    </location>
</feature>
<feature type="domain" description="tRNA pseudouridylate synthase B C-terminal" evidence="7">
    <location>
        <begin position="180"/>
        <end position="237"/>
    </location>
</feature>
<protein>
    <recommendedName>
        <fullName evidence="5">tRNA pseudouridine synthase B</fullName>
        <ecNumber evidence="5">5.4.99.25</ecNumber>
    </recommendedName>
    <alternativeName>
        <fullName evidence="5">tRNA pseudouridine(55) synthase</fullName>
        <shortName evidence="5">Psi55 synthase</shortName>
    </alternativeName>
    <alternativeName>
        <fullName evidence="5">tRNA pseudouridylate synthase</fullName>
    </alternativeName>
    <alternativeName>
        <fullName evidence="5">tRNA-uridine isomerase</fullName>
    </alternativeName>
</protein>
<comment type="function">
    <text evidence="5">Responsible for synthesis of pseudouridine from uracil-55 in the psi GC loop of transfer RNAs.</text>
</comment>
<dbReference type="RefSeq" id="WP_126823220.1">
    <property type="nucleotide sequence ID" value="NZ_JBHLWU010000001.1"/>
</dbReference>
<dbReference type="InterPro" id="IPR002501">
    <property type="entry name" value="PsdUridine_synth_N"/>
</dbReference>
<dbReference type="NCBIfam" id="TIGR00431">
    <property type="entry name" value="TruB"/>
    <property type="match status" value="1"/>
</dbReference>